<reference evidence="1 2" key="1">
    <citation type="journal article" date="2024" name="Proc. Natl. Acad. Sci. U.S.A.">
        <title>The genetic regulatory architecture and epigenomic basis for age-related changes in rattlesnake venom.</title>
        <authorList>
            <person name="Hogan M.P."/>
            <person name="Holding M.L."/>
            <person name="Nystrom G.S."/>
            <person name="Colston T.J."/>
            <person name="Bartlett D.A."/>
            <person name="Mason A.J."/>
            <person name="Ellsworth S.A."/>
            <person name="Rautsaw R.M."/>
            <person name="Lawrence K.C."/>
            <person name="Strickland J.L."/>
            <person name="He B."/>
            <person name="Fraser P."/>
            <person name="Margres M.J."/>
            <person name="Gilbert D.M."/>
            <person name="Gibbs H.L."/>
            <person name="Parkinson C.L."/>
            <person name="Rokyta D.R."/>
        </authorList>
    </citation>
    <scope>NUCLEOTIDE SEQUENCE [LARGE SCALE GENOMIC DNA]</scope>
    <source>
        <strain evidence="1">DRR0105</strain>
    </source>
</reference>
<dbReference type="AlphaFoldDB" id="A0AAW1BQY8"/>
<keyword evidence="2" id="KW-1185">Reference proteome</keyword>
<protein>
    <submittedName>
        <fullName evidence="1">Uncharacterized protein</fullName>
    </submittedName>
</protein>
<dbReference type="EMBL" id="JAOTOJ010000003">
    <property type="protein sequence ID" value="KAK9404147.1"/>
    <property type="molecule type" value="Genomic_DNA"/>
</dbReference>
<organism evidence="1 2">
    <name type="scientific">Crotalus adamanteus</name>
    <name type="common">Eastern diamondback rattlesnake</name>
    <dbReference type="NCBI Taxonomy" id="8729"/>
    <lineage>
        <taxon>Eukaryota</taxon>
        <taxon>Metazoa</taxon>
        <taxon>Chordata</taxon>
        <taxon>Craniata</taxon>
        <taxon>Vertebrata</taxon>
        <taxon>Euteleostomi</taxon>
        <taxon>Lepidosauria</taxon>
        <taxon>Squamata</taxon>
        <taxon>Bifurcata</taxon>
        <taxon>Unidentata</taxon>
        <taxon>Episquamata</taxon>
        <taxon>Toxicofera</taxon>
        <taxon>Serpentes</taxon>
        <taxon>Colubroidea</taxon>
        <taxon>Viperidae</taxon>
        <taxon>Crotalinae</taxon>
        <taxon>Crotalus</taxon>
    </lineage>
</organism>
<evidence type="ECO:0000313" key="1">
    <source>
        <dbReference type="EMBL" id="KAK9404147.1"/>
    </source>
</evidence>
<evidence type="ECO:0000313" key="2">
    <source>
        <dbReference type="Proteomes" id="UP001474421"/>
    </source>
</evidence>
<sequence length="30" mass="3637">MDNTWTSMELQETKLESMNVVLKMRSQFQM</sequence>
<name>A0AAW1BQY8_CROAD</name>
<comment type="caution">
    <text evidence="1">The sequence shown here is derived from an EMBL/GenBank/DDBJ whole genome shotgun (WGS) entry which is preliminary data.</text>
</comment>
<gene>
    <name evidence="1" type="ORF">NXF25_008974</name>
</gene>
<dbReference type="Proteomes" id="UP001474421">
    <property type="component" value="Unassembled WGS sequence"/>
</dbReference>
<proteinExistence type="predicted"/>
<accession>A0AAW1BQY8</accession>